<dbReference type="SUPFAM" id="SSF53756">
    <property type="entry name" value="UDP-Glycosyltransferase/glycogen phosphorylase"/>
    <property type="match status" value="1"/>
</dbReference>
<organism evidence="1 2">
    <name type="scientific">Candidatus Uhrbacteria bacterium CG10_big_fil_rev_8_21_14_0_10_48_16</name>
    <dbReference type="NCBI Taxonomy" id="1975038"/>
    <lineage>
        <taxon>Bacteria</taxon>
        <taxon>Candidatus Uhriibacteriota</taxon>
    </lineage>
</organism>
<proteinExistence type="predicted"/>
<accession>A0A2M8LHI2</accession>
<name>A0A2M8LHI2_9BACT</name>
<sequence>MHLQTGSFGGGNQFATLLTDHLRKLGHEVYFDLTPSDLDLILMTDPRTTLKSVAFGPVEIMRYIRDVHPSTLLVHRINECDERKGTRALNRILAVSNEIMDHTVFISSWLEKLHCQQHPFTTSRSVIYNGADPSVFTYQKKELPTTRKIKLVTHHWSANWNKGWDVYMHLDHLLSETSLGDQIEFTYIGNAPKLPFKKIRVVPPRAGKELAQALQEHDLYITASLNEPAGMHHIEAASCGLPLLYRTSGALPEYGASFGVAFHGPDDVEARLHELLHTYDRFTHALESYPYTSELMCRSYTELFHSLISRKESILAERKTNHFSLARQIKKHLHLIWLSLLNR</sequence>
<dbReference type="AlphaFoldDB" id="A0A2M8LHI2"/>
<reference evidence="2" key="1">
    <citation type="submission" date="2017-09" db="EMBL/GenBank/DDBJ databases">
        <title>Depth-based differentiation of microbial function through sediment-hosted aquifers and enrichment of novel symbionts in the deep terrestrial subsurface.</title>
        <authorList>
            <person name="Probst A.J."/>
            <person name="Ladd B."/>
            <person name="Jarett J.K."/>
            <person name="Geller-Mcgrath D.E."/>
            <person name="Sieber C.M.K."/>
            <person name="Emerson J.B."/>
            <person name="Anantharaman K."/>
            <person name="Thomas B.C."/>
            <person name="Malmstrom R."/>
            <person name="Stieglmeier M."/>
            <person name="Klingl A."/>
            <person name="Woyke T."/>
            <person name="Ryan C.M."/>
            <person name="Banfield J.F."/>
        </authorList>
    </citation>
    <scope>NUCLEOTIDE SEQUENCE [LARGE SCALE GENOMIC DNA]</scope>
</reference>
<evidence type="ECO:0008006" key="3">
    <source>
        <dbReference type="Google" id="ProtNLM"/>
    </source>
</evidence>
<gene>
    <name evidence="1" type="ORF">COV05_01730</name>
</gene>
<evidence type="ECO:0000313" key="1">
    <source>
        <dbReference type="EMBL" id="PJE76897.1"/>
    </source>
</evidence>
<dbReference type="EMBL" id="PFEU01000008">
    <property type="protein sequence ID" value="PJE76897.1"/>
    <property type="molecule type" value="Genomic_DNA"/>
</dbReference>
<dbReference type="Gene3D" id="3.40.50.2000">
    <property type="entry name" value="Glycogen Phosphorylase B"/>
    <property type="match status" value="1"/>
</dbReference>
<protein>
    <recommendedName>
        <fullName evidence="3">Glycosyl transferase family 1 domain-containing protein</fullName>
    </recommendedName>
</protein>
<dbReference type="Proteomes" id="UP000231436">
    <property type="component" value="Unassembled WGS sequence"/>
</dbReference>
<comment type="caution">
    <text evidence="1">The sequence shown here is derived from an EMBL/GenBank/DDBJ whole genome shotgun (WGS) entry which is preliminary data.</text>
</comment>
<evidence type="ECO:0000313" key="2">
    <source>
        <dbReference type="Proteomes" id="UP000231436"/>
    </source>
</evidence>